<sequence>MMLTRFAFLSLLASAGAVDHIQQPKKSPVLNQVTSQGCFDSLPNETISGQNSTFNTVGTCADYCQEKNTEVALLQGKSCFCSHSYPPEDSQVDDDQCDGPCPGYPRDACGGKDAFSVYNLGVNLLPGYDDGENKGETAATSTASALTKSAATSTTHNASADAEKASATKSEQGSVSTAAVEEPSKVANSASDSVVPATPSPTTSTVPNNGALRFSNPIGNAVHLMRQFLE</sequence>
<evidence type="ECO:0000259" key="9">
    <source>
        <dbReference type="PROSITE" id="PS51212"/>
    </source>
</evidence>
<name>A0A8K0RLN0_9HYPO</name>
<evidence type="ECO:0000313" key="11">
    <source>
        <dbReference type="Proteomes" id="UP000813427"/>
    </source>
</evidence>
<gene>
    <name evidence="10" type="ORF">BKA59DRAFT_488067</name>
</gene>
<organism evidence="10 11">
    <name type="scientific">Fusarium tricinctum</name>
    <dbReference type="NCBI Taxonomy" id="61284"/>
    <lineage>
        <taxon>Eukaryota</taxon>
        <taxon>Fungi</taxon>
        <taxon>Dikarya</taxon>
        <taxon>Ascomycota</taxon>
        <taxon>Pezizomycotina</taxon>
        <taxon>Sordariomycetes</taxon>
        <taxon>Hypocreomycetidae</taxon>
        <taxon>Hypocreales</taxon>
        <taxon>Nectriaceae</taxon>
        <taxon>Fusarium</taxon>
        <taxon>Fusarium tricinctum species complex</taxon>
    </lineage>
</organism>
<dbReference type="GO" id="GO:0005886">
    <property type="term" value="C:plasma membrane"/>
    <property type="evidence" value="ECO:0007669"/>
    <property type="project" value="TreeGrafter"/>
</dbReference>
<keyword evidence="3 8" id="KW-0732">Signal</keyword>
<evidence type="ECO:0000256" key="5">
    <source>
        <dbReference type="ARBA" id="ARBA00023136"/>
    </source>
</evidence>
<feature type="compositionally biased region" description="Low complexity" evidence="7">
    <location>
        <begin position="189"/>
        <end position="207"/>
    </location>
</feature>
<keyword evidence="2" id="KW-0812">Transmembrane</keyword>
<dbReference type="PROSITE" id="PS51212">
    <property type="entry name" value="WSC"/>
    <property type="match status" value="1"/>
</dbReference>
<evidence type="ECO:0000256" key="8">
    <source>
        <dbReference type="SAM" id="SignalP"/>
    </source>
</evidence>
<keyword evidence="5" id="KW-0472">Membrane</keyword>
<evidence type="ECO:0000256" key="2">
    <source>
        <dbReference type="ARBA" id="ARBA00022692"/>
    </source>
</evidence>
<evidence type="ECO:0000256" key="1">
    <source>
        <dbReference type="ARBA" id="ARBA00004167"/>
    </source>
</evidence>
<feature type="compositionally biased region" description="Polar residues" evidence="7">
    <location>
        <begin position="167"/>
        <end position="177"/>
    </location>
</feature>
<evidence type="ECO:0000256" key="6">
    <source>
        <dbReference type="ARBA" id="ARBA00023180"/>
    </source>
</evidence>
<feature type="domain" description="WSC" evidence="9">
    <location>
        <begin position="32"/>
        <end position="121"/>
    </location>
</feature>
<dbReference type="InterPro" id="IPR051836">
    <property type="entry name" value="Kremen_rcpt"/>
</dbReference>
<dbReference type="SMART" id="SM00321">
    <property type="entry name" value="WSC"/>
    <property type="match status" value="1"/>
</dbReference>
<keyword evidence="4" id="KW-1133">Transmembrane helix</keyword>
<evidence type="ECO:0000256" key="7">
    <source>
        <dbReference type="SAM" id="MobiDB-lite"/>
    </source>
</evidence>
<feature type="region of interest" description="Disordered" evidence="7">
    <location>
        <begin position="152"/>
        <end position="211"/>
    </location>
</feature>
<evidence type="ECO:0000256" key="4">
    <source>
        <dbReference type="ARBA" id="ARBA00022989"/>
    </source>
</evidence>
<accession>A0A8K0RLN0</accession>
<keyword evidence="11" id="KW-1185">Reference proteome</keyword>
<comment type="subcellular location">
    <subcellularLocation>
        <location evidence="1">Membrane</location>
        <topology evidence="1">Single-pass membrane protein</topology>
    </subcellularLocation>
</comment>
<evidence type="ECO:0000256" key="3">
    <source>
        <dbReference type="ARBA" id="ARBA00022729"/>
    </source>
</evidence>
<feature type="signal peptide" evidence="8">
    <location>
        <begin position="1"/>
        <end position="17"/>
    </location>
</feature>
<evidence type="ECO:0000313" key="10">
    <source>
        <dbReference type="EMBL" id="KAH7233393.1"/>
    </source>
</evidence>
<dbReference type="Pfam" id="PF01822">
    <property type="entry name" value="WSC"/>
    <property type="match status" value="1"/>
</dbReference>
<dbReference type="PANTHER" id="PTHR24269">
    <property type="entry name" value="KREMEN PROTEIN"/>
    <property type="match status" value="1"/>
</dbReference>
<reference evidence="10" key="1">
    <citation type="journal article" date="2021" name="Nat. Commun.">
        <title>Genetic determinants of endophytism in the Arabidopsis root mycobiome.</title>
        <authorList>
            <person name="Mesny F."/>
            <person name="Miyauchi S."/>
            <person name="Thiergart T."/>
            <person name="Pickel B."/>
            <person name="Atanasova L."/>
            <person name="Karlsson M."/>
            <person name="Huettel B."/>
            <person name="Barry K.W."/>
            <person name="Haridas S."/>
            <person name="Chen C."/>
            <person name="Bauer D."/>
            <person name="Andreopoulos W."/>
            <person name="Pangilinan J."/>
            <person name="LaButti K."/>
            <person name="Riley R."/>
            <person name="Lipzen A."/>
            <person name="Clum A."/>
            <person name="Drula E."/>
            <person name="Henrissat B."/>
            <person name="Kohler A."/>
            <person name="Grigoriev I.V."/>
            <person name="Martin F.M."/>
            <person name="Hacquard S."/>
        </authorList>
    </citation>
    <scope>NUCLEOTIDE SEQUENCE</scope>
    <source>
        <strain evidence="10">MPI-SDFR-AT-0068</strain>
    </source>
</reference>
<proteinExistence type="predicted"/>
<protein>
    <recommendedName>
        <fullName evidence="9">WSC domain-containing protein</fullName>
    </recommendedName>
</protein>
<keyword evidence="6" id="KW-0325">Glycoprotein</keyword>
<comment type="caution">
    <text evidence="10">The sequence shown here is derived from an EMBL/GenBank/DDBJ whole genome shotgun (WGS) entry which is preliminary data.</text>
</comment>
<dbReference type="AlphaFoldDB" id="A0A8K0RLN0"/>
<dbReference type="InterPro" id="IPR002889">
    <property type="entry name" value="WSC_carb-bd"/>
</dbReference>
<dbReference type="PANTHER" id="PTHR24269:SF16">
    <property type="entry name" value="PROTEIN SLG1"/>
    <property type="match status" value="1"/>
</dbReference>
<dbReference type="EMBL" id="JAGPXF010000008">
    <property type="protein sequence ID" value="KAH7233393.1"/>
    <property type="molecule type" value="Genomic_DNA"/>
</dbReference>
<feature type="chain" id="PRO_5035436048" description="WSC domain-containing protein" evidence="8">
    <location>
        <begin position="18"/>
        <end position="230"/>
    </location>
</feature>
<dbReference type="OrthoDB" id="2019572at2759"/>
<dbReference type="Proteomes" id="UP000813427">
    <property type="component" value="Unassembled WGS sequence"/>
</dbReference>